<comment type="similarity">
    <text evidence="2">Belongs to the PBP/GOBP family.</text>
</comment>
<reference evidence="7" key="1">
    <citation type="submission" date="2005-10" db="EMBL/GenBank/DDBJ databases">
        <authorList>
            <person name="Loftus B.J."/>
            <person name="Nene V.M."/>
            <person name="Hannick L.I."/>
            <person name="Bidwell S."/>
            <person name="Haas B."/>
            <person name="Amedeo P."/>
            <person name="Orvis J."/>
            <person name="Wortman J.R."/>
            <person name="White O.R."/>
            <person name="Salzberg S."/>
            <person name="Shumway M."/>
            <person name="Koo H."/>
            <person name="Zhao Y."/>
            <person name="Holmes M."/>
            <person name="Miller J."/>
            <person name="Schatz M."/>
            <person name="Pop M."/>
            <person name="Pai G."/>
            <person name="Utterback T."/>
            <person name="Rogers Y.-H."/>
            <person name="Kravitz S."/>
            <person name="Fraser C.M."/>
        </authorList>
    </citation>
    <scope>NUCLEOTIDE SEQUENCE</scope>
    <source>
        <strain evidence="7">Liverpool</strain>
    </source>
</reference>
<dbReference type="AlphaFoldDB" id="A0A1S4FMX8"/>
<comment type="subcellular location">
    <subcellularLocation>
        <location evidence="1">Secreted</location>
    </subcellularLocation>
</comment>
<dbReference type="PANTHER" id="PTHR11857:SF46">
    <property type="entry name" value="GENERAL ODORANT-BINDING PROTEIN 99A-RELATED"/>
    <property type="match status" value="1"/>
</dbReference>
<evidence type="ECO:0000313" key="7">
    <source>
        <dbReference type="EMBL" id="EAT38528.1"/>
    </source>
</evidence>
<dbReference type="PANTHER" id="PTHR11857">
    <property type="entry name" value="ODORANT BINDING PROTEIN-RELATED"/>
    <property type="match status" value="1"/>
</dbReference>
<keyword evidence="4 6" id="KW-0732">Signal</keyword>
<dbReference type="SMART" id="SM00708">
    <property type="entry name" value="PhBP"/>
    <property type="match status" value="1"/>
</dbReference>
<reference evidence="7" key="3">
    <citation type="submission" date="2012-09" db="EMBL/GenBank/DDBJ databases">
        <authorList>
            <consortium name="VectorBase"/>
        </authorList>
    </citation>
    <scope>NUCLEOTIDE SEQUENCE</scope>
    <source>
        <strain evidence="7">Liverpool</strain>
    </source>
</reference>
<gene>
    <name evidence="7" type="ORF">AaeL_AAEL009599</name>
</gene>
<dbReference type="OrthoDB" id="7732931at2759"/>
<keyword evidence="3" id="KW-0964">Secreted</keyword>
<dbReference type="Proteomes" id="UP000682892">
    <property type="component" value="Chromosome 2"/>
</dbReference>
<dbReference type="Pfam" id="PF01395">
    <property type="entry name" value="PBP_GOBP"/>
    <property type="match status" value="2"/>
</dbReference>
<organism evidence="7 8">
    <name type="scientific">Aedes aegypti</name>
    <name type="common">Yellowfever mosquito</name>
    <name type="synonym">Culex aegypti</name>
    <dbReference type="NCBI Taxonomy" id="7159"/>
    <lineage>
        <taxon>Eukaryota</taxon>
        <taxon>Metazoa</taxon>
        <taxon>Ecdysozoa</taxon>
        <taxon>Arthropoda</taxon>
        <taxon>Hexapoda</taxon>
        <taxon>Insecta</taxon>
        <taxon>Pterygota</taxon>
        <taxon>Neoptera</taxon>
        <taxon>Endopterygota</taxon>
        <taxon>Diptera</taxon>
        <taxon>Nematocera</taxon>
        <taxon>Culicoidea</taxon>
        <taxon>Culicidae</taxon>
        <taxon>Culicinae</taxon>
        <taxon>Aedini</taxon>
        <taxon>Aedes</taxon>
        <taxon>Stegomyia</taxon>
    </lineage>
</organism>
<dbReference type="InterPro" id="IPR006170">
    <property type="entry name" value="PBP/GOBP"/>
</dbReference>
<evidence type="ECO:0000256" key="1">
    <source>
        <dbReference type="ARBA" id="ARBA00004613"/>
    </source>
</evidence>
<evidence type="ECO:0000256" key="2">
    <source>
        <dbReference type="ARBA" id="ARBA00008098"/>
    </source>
</evidence>
<dbReference type="HOGENOM" id="CLU_081670_0_0_1"/>
<dbReference type="GO" id="GO:0005615">
    <property type="term" value="C:extracellular space"/>
    <property type="evidence" value="ECO:0007669"/>
    <property type="project" value="TreeGrafter"/>
</dbReference>
<evidence type="ECO:0000256" key="4">
    <source>
        <dbReference type="ARBA" id="ARBA00022729"/>
    </source>
</evidence>
<accession>A0A1S4FMX8</accession>
<dbReference type="OMA" id="DHCPRAY"/>
<reference evidence="7" key="2">
    <citation type="journal article" date="2007" name="Science">
        <title>Genome sequence of Aedes aegypti, a major arbovirus vector.</title>
        <authorList>
            <person name="Nene V."/>
            <person name="Wortman J.R."/>
            <person name="Lawson D."/>
            <person name="Haas B."/>
            <person name="Kodira C."/>
            <person name="Tu Z.J."/>
            <person name="Loftus B."/>
            <person name="Xi Z."/>
            <person name="Megy K."/>
            <person name="Grabherr M."/>
            <person name="Ren Q."/>
            <person name="Zdobnov E.M."/>
            <person name="Lobo N.F."/>
            <person name="Campbell K.S."/>
            <person name="Brown S.E."/>
            <person name="Bonaldo M.F."/>
            <person name="Zhu J."/>
            <person name="Sinkins S.P."/>
            <person name="Hogenkamp D.G."/>
            <person name="Amedeo P."/>
            <person name="Arensburger P."/>
            <person name="Atkinson P.W."/>
            <person name="Bidwell S."/>
            <person name="Biedler J."/>
            <person name="Birney E."/>
            <person name="Bruggner R.V."/>
            <person name="Costas J."/>
            <person name="Coy M.R."/>
            <person name="Crabtree J."/>
            <person name="Crawford M."/>
            <person name="Debruyn B."/>
            <person name="Decaprio D."/>
            <person name="Eiglmeier K."/>
            <person name="Eisenstadt E."/>
            <person name="El-Dorry H."/>
            <person name="Gelbart W.M."/>
            <person name="Gomes S.L."/>
            <person name="Hammond M."/>
            <person name="Hannick L.I."/>
            <person name="Hogan J.R."/>
            <person name="Holmes M.H."/>
            <person name="Jaffe D."/>
            <person name="Johnston J.S."/>
            <person name="Kennedy R.C."/>
            <person name="Koo H."/>
            <person name="Kravitz S."/>
            <person name="Kriventseva E.V."/>
            <person name="Kulp D."/>
            <person name="Labutti K."/>
            <person name="Lee E."/>
            <person name="Li S."/>
            <person name="Lovin D.D."/>
            <person name="Mao C."/>
            <person name="Mauceli E."/>
            <person name="Menck C.F."/>
            <person name="Miller J.R."/>
            <person name="Montgomery P."/>
            <person name="Mori A."/>
            <person name="Nascimento A.L."/>
            <person name="Naveira H.F."/>
            <person name="Nusbaum C."/>
            <person name="O'leary S."/>
            <person name="Orvis J."/>
            <person name="Pertea M."/>
            <person name="Quesneville H."/>
            <person name="Reidenbach K.R."/>
            <person name="Rogers Y.H."/>
            <person name="Roth C.W."/>
            <person name="Schneider J.R."/>
            <person name="Schatz M."/>
            <person name="Shumway M."/>
            <person name="Stanke M."/>
            <person name="Stinson E.O."/>
            <person name="Tubio J.M."/>
            <person name="Vanzee J.P."/>
            <person name="Verjovski-Almeida S."/>
            <person name="Werner D."/>
            <person name="White O."/>
            <person name="Wyder S."/>
            <person name="Zeng Q."/>
            <person name="Zhao Q."/>
            <person name="Zhao Y."/>
            <person name="Hill C.A."/>
            <person name="Raikhel A.S."/>
            <person name="Soares M.B."/>
            <person name="Knudson D.L."/>
            <person name="Lee N.H."/>
            <person name="Galagan J."/>
            <person name="Salzberg S.L."/>
            <person name="Paulsen I.T."/>
            <person name="Dimopoulos G."/>
            <person name="Collins F.H."/>
            <person name="Birren B."/>
            <person name="Fraser-Liggett C.M."/>
            <person name="Severson D.W."/>
        </authorList>
    </citation>
    <scope>NUCLEOTIDE SEQUENCE [LARGE SCALE GENOMIC DNA]</scope>
    <source>
        <strain evidence="7">Liverpool</strain>
    </source>
</reference>
<evidence type="ECO:0000256" key="6">
    <source>
        <dbReference type="SAM" id="SignalP"/>
    </source>
</evidence>
<feature type="signal peptide" evidence="6">
    <location>
        <begin position="1"/>
        <end position="19"/>
    </location>
</feature>
<dbReference type="GO" id="GO:0005549">
    <property type="term" value="F:odorant binding"/>
    <property type="evidence" value="ECO:0007669"/>
    <property type="project" value="InterPro"/>
</dbReference>
<evidence type="ECO:0000256" key="5">
    <source>
        <dbReference type="ARBA" id="ARBA00023157"/>
    </source>
</evidence>
<dbReference type="InterPro" id="IPR036728">
    <property type="entry name" value="PBP_GOBP_sf"/>
</dbReference>
<dbReference type="EMBL" id="CH477596">
    <property type="protein sequence ID" value="EAT38528.1"/>
    <property type="molecule type" value="Genomic_DNA"/>
</dbReference>
<evidence type="ECO:0000256" key="3">
    <source>
        <dbReference type="ARBA" id="ARBA00022525"/>
    </source>
</evidence>
<dbReference type="SUPFAM" id="SSF47565">
    <property type="entry name" value="Insect pheromone/odorant-binding proteins"/>
    <property type="match status" value="2"/>
</dbReference>
<keyword evidence="5" id="KW-1015">Disulfide bond</keyword>
<feature type="chain" id="PRO_5036464054" evidence="6">
    <location>
        <begin position="20"/>
        <end position="297"/>
    </location>
</feature>
<evidence type="ECO:0000313" key="8">
    <source>
        <dbReference type="Proteomes" id="UP000682892"/>
    </source>
</evidence>
<dbReference type="GO" id="GO:0007608">
    <property type="term" value="P:sensory perception of smell"/>
    <property type="evidence" value="ECO:0007669"/>
    <property type="project" value="TreeGrafter"/>
</dbReference>
<protein>
    <submittedName>
        <fullName evidence="7">AAEL009599-PA</fullName>
    </submittedName>
</protein>
<sequence>MKHLVSFVLLALAIYPVHSARRYRIAAEECVQYLKICPTRLEQYLKFIFPEDRETMCFMRCVATKLNLWCDRKGLNWAVLEDRICPSVREKVEACVCRKLDLIDPYDHCPRAYYAFRCLRNYLQEIFLFKNLDRDFDDGYIVKVPSSKELIVPSCASCSNSFNPLTITEMTQKLLQCAKKCQLCSLNLCDRTTDPVVETPEFQCTVYCASICTGVYSEQKGILMDNLYAQLARCETRESFDYRLGLCFGRNALPEGSSPQAVVFQQYFKCLRGDYERFYSSNLEELLQIPGISKYCF</sequence>
<proteinExistence type="inferred from homology"/>
<dbReference type="KEGG" id="aag:5572183"/>
<dbReference type="CDD" id="cd23992">
    <property type="entry name" value="PBP_GOBP"/>
    <property type="match status" value="1"/>
</dbReference>
<name>A0A1S4FMX8_AEDAE</name>
<dbReference type="Gene3D" id="1.10.238.20">
    <property type="entry name" value="Pheromone/general odorant binding protein domain"/>
    <property type="match status" value="2"/>
</dbReference>